<protein>
    <submittedName>
        <fullName evidence="1">Uncharacterized protein</fullName>
    </submittedName>
</protein>
<dbReference type="Proteomes" id="UP000826271">
    <property type="component" value="Unassembled WGS sequence"/>
</dbReference>
<name>A0AAV6WBI7_9LAMI</name>
<keyword evidence="2" id="KW-1185">Reference proteome</keyword>
<sequence length="77" mass="8194">MQRRGGRSTEELMLRGHRVKVGVEAVCAWCTAGCAMCTKREPVHPEDGAAVQSSEVCSCSFPKYCNTHAKLAGPGVG</sequence>
<evidence type="ECO:0000313" key="2">
    <source>
        <dbReference type="Proteomes" id="UP000826271"/>
    </source>
</evidence>
<gene>
    <name evidence="1" type="ORF">BUALT_Bualt18G0088200</name>
</gene>
<dbReference type="EMBL" id="WHWC01000018">
    <property type="protein sequence ID" value="KAG8365281.1"/>
    <property type="molecule type" value="Genomic_DNA"/>
</dbReference>
<dbReference type="AlphaFoldDB" id="A0AAV6WBI7"/>
<accession>A0AAV6WBI7</accession>
<proteinExistence type="predicted"/>
<reference evidence="1" key="1">
    <citation type="submission" date="2019-10" db="EMBL/GenBank/DDBJ databases">
        <authorList>
            <person name="Zhang R."/>
            <person name="Pan Y."/>
            <person name="Wang J."/>
            <person name="Ma R."/>
            <person name="Yu S."/>
        </authorList>
    </citation>
    <scope>NUCLEOTIDE SEQUENCE</scope>
    <source>
        <strain evidence="1">LA-IB0</strain>
        <tissue evidence="1">Leaf</tissue>
    </source>
</reference>
<evidence type="ECO:0000313" key="1">
    <source>
        <dbReference type="EMBL" id="KAG8365281.1"/>
    </source>
</evidence>
<organism evidence="1 2">
    <name type="scientific">Buddleja alternifolia</name>
    <dbReference type="NCBI Taxonomy" id="168488"/>
    <lineage>
        <taxon>Eukaryota</taxon>
        <taxon>Viridiplantae</taxon>
        <taxon>Streptophyta</taxon>
        <taxon>Embryophyta</taxon>
        <taxon>Tracheophyta</taxon>
        <taxon>Spermatophyta</taxon>
        <taxon>Magnoliopsida</taxon>
        <taxon>eudicotyledons</taxon>
        <taxon>Gunneridae</taxon>
        <taxon>Pentapetalae</taxon>
        <taxon>asterids</taxon>
        <taxon>lamiids</taxon>
        <taxon>Lamiales</taxon>
        <taxon>Scrophulariaceae</taxon>
        <taxon>Buddlejeae</taxon>
        <taxon>Buddleja</taxon>
    </lineage>
</organism>
<comment type="caution">
    <text evidence="1">The sequence shown here is derived from an EMBL/GenBank/DDBJ whole genome shotgun (WGS) entry which is preliminary data.</text>
</comment>